<dbReference type="EMBL" id="MU006094">
    <property type="protein sequence ID" value="KAF2839959.1"/>
    <property type="molecule type" value="Genomic_DNA"/>
</dbReference>
<gene>
    <name evidence="3" type="ORF">M501DRAFT_1003445</name>
</gene>
<dbReference type="AlphaFoldDB" id="A0A9P4SCP1"/>
<accession>A0A9P4SCP1</accession>
<dbReference type="InterPro" id="IPR046797">
    <property type="entry name" value="PDDEXK_12"/>
</dbReference>
<protein>
    <recommendedName>
        <fullName evidence="2">PD-(D/E)XK nuclease-like domain-containing protein</fullName>
    </recommendedName>
</protein>
<evidence type="ECO:0000256" key="1">
    <source>
        <dbReference type="SAM" id="MobiDB-lite"/>
    </source>
</evidence>
<feature type="compositionally biased region" description="Polar residues" evidence="1">
    <location>
        <begin position="103"/>
        <end position="117"/>
    </location>
</feature>
<comment type="caution">
    <text evidence="3">The sequence shown here is derived from an EMBL/GenBank/DDBJ whole genome shotgun (WGS) entry which is preliminary data.</text>
</comment>
<reference evidence="3" key="1">
    <citation type="journal article" date="2020" name="Stud. Mycol.">
        <title>101 Dothideomycetes genomes: a test case for predicting lifestyles and emergence of pathogens.</title>
        <authorList>
            <person name="Haridas S."/>
            <person name="Albert R."/>
            <person name="Binder M."/>
            <person name="Bloem J."/>
            <person name="Labutti K."/>
            <person name="Salamov A."/>
            <person name="Andreopoulos B."/>
            <person name="Baker S."/>
            <person name="Barry K."/>
            <person name="Bills G."/>
            <person name="Bluhm B."/>
            <person name="Cannon C."/>
            <person name="Castanera R."/>
            <person name="Culley D."/>
            <person name="Daum C."/>
            <person name="Ezra D."/>
            <person name="Gonzalez J."/>
            <person name="Henrissat B."/>
            <person name="Kuo A."/>
            <person name="Liang C."/>
            <person name="Lipzen A."/>
            <person name="Lutzoni F."/>
            <person name="Magnuson J."/>
            <person name="Mondo S."/>
            <person name="Nolan M."/>
            <person name="Ohm R."/>
            <person name="Pangilinan J."/>
            <person name="Park H.-J."/>
            <person name="Ramirez L."/>
            <person name="Alfaro M."/>
            <person name="Sun H."/>
            <person name="Tritt A."/>
            <person name="Yoshinaga Y."/>
            <person name="Zwiers L.-H."/>
            <person name="Turgeon B."/>
            <person name="Goodwin S."/>
            <person name="Spatafora J."/>
            <person name="Crous P."/>
            <person name="Grigoriev I."/>
        </authorList>
    </citation>
    <scope>NUCLEOTIDE SEQUENCE</scope>
    <source>
        <strain evidence="3">CBS 101060</strain>
    </source>
</reference>
<proteinExistence type="predicted"/>
<evidence type="ECO:0000259" key="2">
    <source>
        <dbReference type="Pfam" id="PF20516"/>
    </source>
</evidence>
<feature type="domain" description="PD-(D/E)XK nuclease-like" evidence="2">
    <location>
        <begin position="215"/>
        <end position="265"/>
    </location>
</feature>
<dbReference type="OrthoDB" id="4161186at2759"/>
<evidence type="ECO:0000313" key="4">
    <source>
        <dbReference type="Proteomes" id="UP000799429"/>
    </source>
</evidence>
<dbReference type="Pfam" id="PF20516">
    <property type="entry name" value="PDDEXK_12"/>
    <property type="match status" value="1"/>
</dbReference>
<name>A0A9P4SCP1_9PEZI</name>
<feature type="region of interest" description="Disordered" evidence="1">
    <location>
        <begin position="39"/>
        <end position="60"/>
    </location>
</feature>
<feature type="region of interest" description="Disordered" evidence="1">
    <location>
        <begin position="79"/>
        <end position="122"/>
    </location>
</feature>
<dbReference type="Proteomes" id="UP000799429">
    <property type="component" value="Unassembled WGS sequence"/>
</dbReference>
<evidence type="ECO:0000313" key="3">
    <source>
        <dbReference type="EMBL" id="KAF2839959.1"/>
    </source>
</evidence>
<keyword evidence="4" id="KW-1185">Reference proteome</keyword>
<organism evidence="3 4">
    <name type="scientific">Patellaria atrata CBS 101060</name>
    <dbReference type="NCBI Taxonomy" id="1346257"/>
    <lineage>
        <taxon>Eukaryota</taxon>
        <taxon>Fungi</taxon>
        <taxon>Dikarya</taxon>
        <taxon>Ascomycota</taxon>
        <taxon>Pezizomycotina</taxon>
        <taxon>Dothideomycetes</taxon>
        <taxon>Dothideomycetes incertae sedis</taxon>
        <taxon>Patellariales</taxon>
        <taxon>Patellariaceae</taxon>
        <taxon>Patellaria</taxon>
    </lineage>
</organism>
<sequence>MTTSALLDAETLSQLPSVSIANSSSSIIHWLSETELPNKGKRKMLEPTTANRRPRTDNTIHDGPFVLFPRLHGPATTNIVSQPSISSHHSEPSRFNDAPPLSSGGSVKIKSSASRGHTTIKKPINASRSPVKKFTSLSRIPGRITYNLFGDAVSHLYEGVNLIRTKLKQVGDGKCIIPESFKGPLSTYEFPNECIHLACNGIVEDGTVFASDEVRNIYGPCPSIDRIIYVFREAIMCETNRHAEASWNNMVHSPLLQLALWNQTYFHTVEIVP</sequence>